<keyword evidence="3 12" id="KW-1134">Transmembrane beta strand</keyword>
<organism evidence="18 19">
    <name type="scientific">Sphingomonas colocasiae</name>
    <dbReference type="NCBI Taxonomy" id="1848973"/>
    <lineage>
        <taxon>Bacteria</taxon>
        <taxon>Pseudomonadati</taxon>
        <taxon>Pseudomonadota</taxon>
        <taxon>Alphaproteobacteria</taxon>
        <taxon>Sphingomonadales</taxon>
        <taxon>Sphingomonadaceae</taxon>
        <taxon>Sphingomonas</taxon>
    </lineage>
</organism>
<keyword evidence="11 12" id="KW-0998">Cell outer membrane</keyword>
<keyword evidence="19" id="KW-1185">Reference proteome</keyword>
<evidence type="ECO:0000256" key="7">
    <source>
        <dbReference type="ARBA" id="ARBA00023004"/>
    </source>
</evidence>
<evidence type="ECO:0000256" key="13">
    <source>
        <dbReference type="PROSITE-ProRule" id="PRU10144"/>
    </source>
</evidence>
<dbReference type="InterPro" id="IPR010917">
    <property type="entry name" value="TonB_rcpt_CS"/>
</dbReference>
<reference evidence="18 19" key="1">
    <citation type="submission" date="2021-08" db="EMBL/GenBank/DDBJ databases">
        <authorList>
            <person name="Tuo L."/>
        </authorList>
    </citation>
    <scope>NUCLEOTIDE SEQUENCE [LARGE SCALE GENOMIC DNA]</scope>
    <source>
        <strain evidence="18 19">JCM 31229</strain>
    </source>
</reference>
<dbReference type="Gene3D" id="2.40.170.20">
    <property type="entry name" value="TonB-dependent receptor, beta-barrel domain"/>
    <property type="match status" value="1"/>
</dbReference>
<dbReference type="Pfam" id="PF00593">
    <property type="entry name" value="TonB_dep_Rec_b-barrel"/>
    <property type="match status" value="1"/>
</dbReference>
<dbReference type="InterPro" id="IPR039426">
    <property type="entry name" value="TonB-dep_rcpt-like"/>
</dbReference>
<feature type="short sequence motif" description="TonB C-terminal box" evidence="13">
    <location>
        <begin position="737"/>
        <end position="754"/>
    </location>
</feature>
<dbReference type="InterPro" id="IPR012910">
    <property type="entry name" value="Plug_dom"/>
</dbReference>
<evidence type="ECO:0000256" key="6">
    <source>
        <dbReference type="ARBA" id="ARBA00022729"/>
    </source>
</evidence>
<evidence type="ECO:0000256" key="1">
    <source>
        <dbReference type="ARBA" id="ARBA00004571"/>
    </source>
</evidence>
<evidence type="ECO:0000256" key="2">
    <source>
        <dbReference type="ARBA" id="ARBA00022448"/>
    </source>
</evidence>
<feature type="domain" description="TonB-dependent receptor plug" evidence="17">
    <location>
        <begin position="49"/>
        <end position="156"/>
    </location>
</feature>
<dbReference type="InterPro" id="IPR036942">
    <property type="entry name" value="Beta-barrel_TonB_sf"/>
</dbReference>
<gene>
    <name evidence="18" type="ORF">K7G82_28770</name>
</gene>
<evidence type="ECO:0000256" key="8">
    <source>
        <dbReference type="ARBA" id="ARBA00023065"/>
    </source>
</evidence>
<accession>A0ABS7PY95</accession>
<dbReference type="PROSITE" id="PS01156">
    <property type="entry name" value="TONB_DEPENDENT_REC_2"/>
    <property type="match status" value="1"/>
</dbReference>
<comment type="similarity">
    <text evidence="12 14">Belongs to the TonB-dependent receptor family.</text>
</comment>
<evidence type="ECO:0000259" key="17">
    <source>
        <dbReference type="Pfam" id="PF07715"/>
    </source>
</evidence>
<evidence type="ECO:0000256" key="3">
    <source>
        <dbReference type="ARBA" id="ARBA00022452"/>
    </source>
</evidence>
<evidence type="ECO:0000256" key="14">
    <source>
        <dbReference type="RuleBase" id="RU003357"/>
    </source>
</evidence>
<keyword evidence="6 15" id="KW-0732">Signal</keyword>
<keyword evidence="5 12" id="KW-0812">Transmembrane</keyword>
<keyword evidence="10 12" id="KW-0472">Membrane</keyword>
<evidence type="ECO:0000256" key="9">
    <source>
        <dbReference type="ARBA" id="ARBA00023077"/>
    </source>
</evidence>
<feature type="domain" description="TonB-dependent receptor-like beta-barrel" evidence="16">
    <location>
        <begin position="279"/>
        <end position="718"/>
    </location>
</feature>
<evidence type="ECO:0000259" key="16">
    <source>
        <dbReference type="Pfam" id="PF00593"/>
    </source>
</evidence>
<keyword evidence="18" id="KW-0675">Receptor</keyword>
<evidence type="ECO:0000313" key="19">
    <source>
        <dbReference type="Proteomes" id="UP000706039"/>
    </source>
</evidence>
<keyword evidence="7" id="KW-0408">Iron</keyword>
<dbReference type="PANTHER" id="PTHR32552:SF81">
    <property type="entry name" value="TONB-DEPENDENT OUTER MEMBRANE RECEPTOR"/>
    <property type="match status" value="1"/>
</dbReference>
<dbReference type="PROSITE" id="PS51257">
    <property type="entry name" value="PROKAR_LIPOPROTEIN"/>
    <property type="match status" value="1"/>
</dbReference>
<dbReference type="SUPFAM" id="SSF56935">
    <property type="entry name" value="Porins"/>
    <property type="match status" value="1"/>
</dbReference>
<proteinExistence type="inferred from homology"/>
<feature type="signal peptide" evidence="15">
    <location>
        <begin position="1"/>
        <end position="23"/>
    </location>
</feature>
<dbReference type="RefSeq" id="WP_222993889.1">
    <property type="nucleotide sequence ID" value="NZ_JAINVV010000016.1"/>
</dbReference>
<protein>
    <submittedName>
        <fullName evidence="18">TonB-dependent receptor</fullName>
    </submittedName>
</protein>
<keyword evidence="2 12" id="KW-0813">Transport</keyword>
<keyword evidence="9 14" id="KW-0798">TonB box</keyword>
<evidence type="ECO:0000313" key="18">
    <source>
        <dbReference type="EMBL" id="MBY8826331.1"/>
    </source>
</evidence>
<sequence>MIRRLHILFASVSALACAGTAFAQDLLDGDAAMGVEEIVVTAQKRSENLQDVPITLTALTGDALKARAALTTFDIAQSTTSLVFAGASSTMATVYMRGLGDGSFNANAVPSVGFYLDDVYIGSSFGLNQMLLDLDRVEVLKGPQGTLHGRNTTGGAIRFISRKADPRQPLNGEFRVTGASFGRVDGEGAMGAPLSETTAIRVAAAYHRQDGPFRNTVLDVNGPRERFFAYRGSIVSQPAPNLDVQLSVHGSNNKGAGPLKEVGTFTAPFSFTVCANPTLAGQCPDTTGFVPSRNLREYHSETRDTHDDVRNFGANLTLGWEPGDSIGITSISAYEHNRRNTRAEIDWSPEDLSLNDFLSRSRQFSQEVRVASIGEHPVSWTVGGYYSDERLTSQSGYSFRGFGPGFLTFGPNLEGVYQDYTQKTTSLAAFGEVYWTLARGLKLTTGLRYSRERKAIDLSLDYLNLDGSTGATAITPGYAAGHILVADVATQNEARTWENLSGRVTLDYDPVERVKLFLTLSRGFRAGGYNGGVLFGPDEIAVVDPERVTSVELGWKTDLFDRTLRFNGALYHTKVKNQQVFVPGVVLLLENAATARVNGGEVSLTWKPDRAFLLDFGAAYTDAKFLSYRSNMIGADYTGNRLPNAPRWTLNGLASYGFALDGGGKLTAQADASYKSRTYFSVAQDRAISESGVFLLNARLTFDTGDGRWSFSAFAKNIFDKLYFKDGFDQSSLGFNTFAVSEPRLFGVSAQYSF</sequence>
<evidence type="ECO:0000256" key="11">
    <source>
        <dbReference type="ARBA" id="ARBA00023237"/>
    </source>
</evidence>
<keyword evidence="4" id="KW-0410">Iron transport</keyword>
<evidence type="ECO:0000256" key="4">
    <source>
        <dbReference type="ARBA" id="ARBA00022496"/>
    </source>
</evidence>
<evidence type="ECO:0000256" key="10">
    <source>
        <dbReference type="ARBA" id="ARBA00023136"/>
    </source>
</evidence>
<evidence type="ECO:0000256" key="5">
    <source>
        <dbReference type="ARBA" id="ARBA00022692"/>
    </source>
</evidence>
<dbReference type="EMBL" id="JAINVV010000016">
    <property type="protein sequence ID" value="MBY8826331.1"/>
    <property type="molecule type" value="Genomic_DNA"/>
</dbReference>
<evidence type="ECO:0000256" key="15">
    <source>
        <dbReference type="SAM" id="SignalP"/>
    </source>
</evidence>
<evidence type="ECO:0000256" key="12">
    <source>
        <dbReference type="PROSITE-ProRule" id="PRU01360"/>
    </source>
</evidence>
<dbReference type="PANTHER" id="PTHR32552">
    <property type="entry name" value="FERRICHROME IRON RECEPTOR-RELATED"/>
    <property type="match status" value="1"/>
</dbReference>
<dbReference type="PROSITE" id="PS52016">
    <property type="entry name" value="TONB_DEPENDENT_REC_3"/>
    <property type="match status" value="1"/>
</dbReference>
<comment type="caution">
    <text evidence="18">The sequence shown here is derived from an EMBL/GenBank/DDBJ whole genome shotgun (WGS) entry which is preliminary data.</text>
</comment>
<feature type="chain" id="PRO_5046111903" evidence="15">
    <location>
        <begin position="24"/>
        <end position="754"/>
    </location>
</feature>
<keyword evidence="8" id="KW-0406">Ion transport</keyword>
<dbReference type="Pfam" id="PF07715">
    <property type="entry name" value="Plug"/>
    <property type="match status" value="1"/>
</dbReference>
<comment type="subcellular location">
    <subcellularLocation>
        <location evidence="1 12">Cell outer membrane</location>
        <topology evidence="1 12">Multi-pass membrane protein</topology>
    </subcellularLocation>
</comment>
<dbReference type="Proteomes" id="UP000706039">
    <property type="component" value="Unassembled WGS sequence"/>
</dbReference>
<name>A0ABS7PY95_9SPHN</name>
<dbReference type="InterPro" id="IPR000531">
    <property type="entry name" value="Beta-barrel_TonB"/>
</dbReference>